<dbReference type="GO" id="GO:0003677">
    <property type="term" value="F:DNA binding"/>
    <property type="evidence" value="ECO:0007669"/>
    <property type="project" value="UniProtKB-KW"/>
</dbReference>
<organism evidence="5 6">
    <name type="scientific">Salipaludibacillus neizhouensis</name>
    <dbReference type="NCBI Taxonomy" id="885475"/>
    <lineage>
        <taxon>Bacteria</taxon>
        <taxon>Bacillati</taxon>
        <taxon>Bacillota</taxon>
        <taxon>Bacilli</taxon>
        <taxon>Bacillales</taxon>
        <taxon>Bacillaceae</taxon>
    </lineage>
</organism>
<reference evidence="5 6" key="1">
    <citation type="submission" date="2017-10" db="EMBL/GenBank/DDBJ databases">
        <title>Bacillus sp. nov., a halophilic bacterium isolated from a Keqin Lake.</title>
        <authorList>
            <person name="Wang H."/>
        </authorList>
    </citation>
    <scope>NUCLEOTIDE SEQUENCE [LARGE SCALE GENOMIC DNA]</scope>
    <source>
        <strain evidence="5 6">KCTC 13187</strain>
    </source>
</reference>
<sequence length="115" mass="13168">MEIKQIKAITTTLEIVCGKWKAIILLVLVGKTLRFSEIKASLPNVNHQTLIKQLKELERDGLIERTSYPEVPPRVEYTLTEYGAELESLLNDMMIWGGKHMEVKEEAENKELSTL</sequence>
<dbReference type="AlphaFoldDB" id="A0A3A9K8S9"/>
<accession>A0A3A9K8S9</accession>
<evidence type="ECO:0000313" key="6">
    <source>
        <dbReference type="Proteomes" id="UP000281498"/>
    </source>
</evidence>
<gene>
    <name evidence="5" type="ORF">CR203_00720</name>
</gene>
<proteinExistence type="predicted"/>
<evidence type="ECO:0000259" key="4">
    <source>
        <dbReference type="PROSITE" id="PS51118"/>
    </source>
</evidence>
<evidence type="ECO:0000256" key="3">
    <source>
        <dbReference type="ARBA" id="ARBA00023163"/>
    </source>
</evidence>
<protein>
    <submittedName>
        <fullName evidence="5">MarR family transcriptional regulator</fullName>
    </submittedName>
</protein>
<name>A0A3A9K8S9_9BACI</name>
<dbReference type="Pfam" id="PF01638">
    <property type="entry name" value="HxlR"/>
    <property type="match status" value="1"/>
</dbReference>
<feature type="domain" description="HTH hxlR-type" evidence="4">
    <location>
        <begin position="7"/>
        <end position="105"/>
    </location>
</feature>
<keyword evidence="2" id="KW-0238">DNA-binding</keyword>
<dbReference type="PANTHER" id="PTHR33204:SF29">
    <property type="entry name" value="TRANSCRIPTIONAL REGULATOR"/>
    <property type="match status" value="1"/>
</dbReference>
<dbReference type="InterPro" id="IPR036390">
    <property type="entry name" value="WH_DNA-bd_sf"/>
</dbReference>
<dbReference type="EMBL" id="PDOE01000001">
    <property type="protein sequence ID" value="RKL68609.1"/>
    <property type="molecule type" value="Genomic_DNA"/>
</dbReference>
<dbReference type="PANTHER" id="PTHR33204">
    <property type="entry name" value="TRANSCRIPTIONAL REGULATOR, MARR FAMILY"/>
    <property type="match status" value="1"/>
</dbReference>
<dbReference type="RefSeq" id="WP_110936751.1">
    <property type="nucleotide sequence ID" value="NZ_KZ614146.1"/>
</dbReference>
<evidence type="ECO:0000256" key="1">
    <source>
        <dbReference type="ARBA" id="ARBA00023015"/>
    </source>
</evidence>
<dbReference type="InterPro" id="IPR002577">
    <property type="entry name" value="HTH_HxlR"/>
</dbReference>
<evidence type="ECO:0000256" key="2">
    <source>
        <dbReference type="ARBA" id="ARBA00023125"/>
    </source>
</evidence>
<dbReference type="SUPFAM" id="SSF46785">
    <property type="entry name" value="Winged helix' DNA-binding domain"/>
    <property type="match status" value="1"/>
</dbReference>
<dbReference type="InterPro" id="IPR036388">
    <property type="entry name" value="WH-like_DNA-bd_sf"/>
</dbReference>
<keyword evidence="1" id="KW-0805">Transcription regulation</keyword>
<keyword evidence="6" id="KW-1185">Reference proteome</keyword>
<comment type="caution">
    <text evidence="5">The sequence shown here is derived from an EMBL/GenBank/DDBJ whole genome shotgun (WGS) entry which is preliminary data.</text>
</comment>
<dbReference type="PROSITE" id="PS51118">
    <property type="entry name" value="HTH_HXLR"/>
    <property type="match status" value="1"/>
</dbReference>
<dbReference type="Proteomes" id="UP000281498">
    <property type="component" value="Unassembled WGS sequence"/>
</dbReference>
<dbReference type="Gene3D" id="1.10.10.10">
    <property type="entry name" value="Winged helix-like DNA-binding domain superfamily/Winged helix DNA-binding domain"/>
    <property type="match status" value="1"/>
</dbReference>
<keyword evidence="3" id="KW-0804">Transcription</keyword>
<dbReference type="OrthoDB" id="9791143at2"/>
<evidence type="ECO:0000313" key="5">
    <source>
        <dbReference type="EMBL" id="RKL68609.1"/>
    </source>
</evidence>